<dbReference type="Proteomes" id="UP000011135">
    <property type="component" value="Unassembled WGS sequence"/>
</dbReference>
<protein>
    <submittedName>
        <fullName evidence="1">Uncharacterized protein</fullName>
    </submittedName>
</protein>
<gene>
    <name evidence="1" type="ORF">C900_05905</name>
</gene>
<reference evidence="1 2" key="1">
    <citation type="submission" date="2012-12" db="EMBL/GenBank/DDBJ databases">
        <title>Genome assembly of Fulvivirga imtechensis AK7.</title>
        <authorList>
            <person name="Nupur N."/>
            <person name="Khatri I."/>
            <person name="Kumar R."/>
            <person name="Subramanian S."/>
            <person name="Pinnaka A."/>
        </authorList>
    </citation>
    <scope>NUCLEOTIDE SEQUENCE [LARGE SCALE GENOMIC DNA]</scope>
    <source>
        <strain evidence="1 2">AK7</strain>
    </source>
</reference>
<accession>L8JMX1</accession>
<evidence type="ECO:0000313" key="2">
    <source>
        <dbReference type="Proteomes" id="UP000011135"/>
    </source>
</evidence>
<sequence length="361" mass="40522">MSIEGATREKAGAPIDKVESEVRQVDAEIAGKLPDEISGQLPQAELSQVKDKMGLDDNVLGDIGMDDVSLDGIPADVPSLDGIKKLPATDLSDVQMLEMNLQDNIEIKEVKEFEALKGEAESMDLQGVEGVDLPKNSEELQQVMKDKVREQAIDHFNGKHEALQEAMNRVRKLKSKYSDLSSLKDVSKKRPHSLADEPALERIVLAATFQIQKPGILWLDMSPSMSYKVNKRIIFGAAWTYRLAVDTHKFETEAKQEGHGLRGIGEYKWSKGLSVIMVGDGMYGRGFSSLLVKQTATDELQKEWGWSTLVGIKKDFSAFKSCKGYVQLLYNAYTFNDLPFYLDKINLRFGYELRLKKKNRK</sequence>
<dbReference type="EMBL" id="AMZN01000095">
    <property type="protein sequence ID" value="ELR68722.1"/>
    <property type="molecule type" value="Genomic_DNA"/>
</dbReference>
<comment type="caution">
    <text evidence="1">The sequence shown here is derived from an EMBL/GenBank/DDBJ whole genome shotgun (WGS) entry which is preliminary data.</text>
</comment>
<dbReference type="AlphaFoldDB" id="L8JMX1"/>
<name>L8JMX1_9BACT</name>
<evidence type="ECO:0000313" key="1">
    <source>
        <dbReference type="EMBL" id="ELR68722.1"/>
    </source>
</evidence>
<organism evidence="1 2">
    <name type="scientific">Fulvivirga imtechensis AK7</name>
    <dbReference type="NCBI Taxonomy" id="1237149"/>
    <lineage>
        <taxon>Bacteria</taxon>
        <taxon>Pseudomonadati</taxon>
        <taxon>Bacteroidota</taxon>
        <taxon>Cytophagia</taxon>
        <taxon>Cytophagales</taxon>
        <taxon>Fulvivirgaceae</taxon>
        <taxon>Fulvivirga</taxon>
    </lineage>
</organism>
<keyword evidence="2" id="KW-1185">Reference proteome</keyword>
<proteinExistence type="predicted"/>